<feature type="non-terminal residue" evidence="2">
    <location>
        <position position="1"/>
    </location>
</feature>
<feature type="non-terminal residue" evidence="2">
    <location>
        <position position="139"/>
    </location>
</feature>
<evidence type="ECO:0000313" key="3">
    <source>
        <dbReference type="Proteomes" id="UP000249130"/>
    </source>
</evidence>
<evidence type="ECO:0000313" key="2">
    <source>
        <dbReference type="EMBL" id="RAI33822.1"/>
    </source>
</evidence>
<feature type="region of interest" description="Disordered" evidence="1">
    <location>
        <begin position="38"/>
        <end position="67"/>
    </location>
</feature>
<dbReference type="AlphaFoldDB" id="A0A327K8Y9"/>
<protein>
    <submittedName>
        <fullName evidence="2">IS5/IS1182 family transposase</fullName>
    </submittedName>
</protein>
<feature type="compositionally biased region" description="Basic and acidic residues" evidence="1">
    <location>
        <begin position="46"/>
        <end position="64"/>
    </location>
</feature>
<dbReference type="Proteomes" id="UP000249130">
    <property type="component" value="Unassembled WGS sequence"/>
</dbReference>
<keyword evidence="3" id="KW-1185">Reference proteome</keyword>
<organism evidence="2 3">
    <name type="scientific">Rhodoplanes roseus</name>
    <dbReference type="NCBI Taxonomy" id="29409"/>
    <lineage>
        <taxon>Bacteria</taxon>
        <taxon>Pseudomonadati</taxon>
        <taxon>Pseudomonadota</taxon>
        <taxon>Alphaproteobacteria</taxon>
        <taxon>Hyphomicrobiales</taxon>
        <taxon>Nitrobacteraceae</taxon>
        <taxon>Rhodoplanes</taxon>
    </lineage>
</organism>
<comment type="caution">
    <text evidence="2">The sequence shown here is derived from an EMBL/GenBank/DDBJ whole genome shotgun (WGS) entry which is preliminary data.</text>
</comment>
<proteinExistence type="predicted"/>
<dbReference type="EMBL" id="NPEX01000670">
    <property type="protein sequence ID" value="RAI33822.1"/>
    <property type="molecule type" value="Genomic_DNA"/>
</dbReference>
<accession>A0A327K8Y9</accession>
<name>A0A327K8Y9_9BRAD</name>
<sequence>STHLKANANKNRFDKAVVAKSRSDYWDDLDAAVEAERAVHGQKPLKAKERQPVARETKVSRTDPESGYMVRDGKPRGFFYLDHRTVDGKLAIITDTFATPANVHDSIVYLSRLDHQRERFGFDVGAVGLDAGYATAGIA</sequence>
<gene>
    <name evidence="2" type="ORF">CH341_31660</name>
</gene>
<reference evidence="2 3" key="1">
    <citation type="submission" date="2017-07" db="EMBL/GenBank/DDBJ databases">
        <title>Draft Genome Sequences of Select Purple Nonsulfur Bacteria.</title>
        <authorList>
            <person name="Lasarre B."/>
            <person name="Mckinlay J.B."/>
        </authorList>
    </citation>
    <scope>NUCLEOTIDE SEQUENCE [LARGE SCALE GENOMIC DNA]</scope>
    <source>
        <strain evidence="2 3">DSM 5909</strain>
    </source>
</reference>
<evidence type="ECO:0000256" key="1">
    <source>
        <dbReference type="SAM" id="MobiDB-lite"/>
    </source>
</evidence>